<evidence type="ECO:0000259" key="2">
    <source>
        <dbReference type="Pfam" id="PF08266"/>
    </source>
</evidence>
<dbReference type="Pfam" id="PF08266">
    <property type="entry name" value="Cadherin_2"/>
    <property type="match status" value="1"/>
</dbReference>
<dbReference type="Gene3D" id="2.60.40.60">
    <property type="entry name" value="Cadherins"/>
    <property type="match status" value="1"/>
</dbReference>
<dbReference type="Ensembl" id="ENSSSUT00005029331.1">
    <property type="protein sequence ID" value="ENSSSUP00005025644.1"/>
    <property type="gene ID" value="ENSSSUG00005016682.1"/>
</dbReference>
<dbReference type="InterPro" id="IPR013164">
    <property type="entry name" value="Cadherin_N"/>
</dbReference>
<feature type="domain" description="Cadherin N-terminal" evidence="2">
    <location>
        <begin position="31"/>
        <end position="75"/>
    </location>
</feature>
<organism evidence="3 4">
    <name type="scientific">Suricata suricatta</name>
    <name type="common">Meerkat</name>
    <dbReference type="NCBI Taxonomy" id="37032"/>
    <lineage>
        <taxon>Eukaryota</taxon>
        <taxon>Metazoa</taxon>
        <taxon>Chordata</taxon>
        <taxon>Craniata</taxon>
        <taxon>Vertebrata</taxon>
        <taxon>Euteleostomi</taxon>
        <taxon>Mammalia</taxon>
        <taxon>Eutheria</taxon>
        <taxon>Laurasiatheria</taxon>
        <taxon>Carnivora</taxon>
        <taxon>Feliformia</taxon>
        <taxon>Herpestidae</taxon>
        <taxon>Suricata</taxon>
    </lineage>
</organism>
<name>A0A673UMF7_SURSU</name>
<evidence type="ECO:0000313" key="4">
    <source>
        <dbReference type="Proteomes" id="UP000472268"/>
    </source>
</evidence>
<protein>
    <recommendedName>
        <fullName evidence="2">Cadherin N-terminal domain-containing protein</fullName>
    </recommendedName>
</protein>
<keyword evidence="1" id="KW-0325">Glycoprotein</keyword>
<accession>A0A673UMF7</accession>
<dbReference type="OMA" id="AWAGHIF"/>
<reference evidence="3 4" key="1">
    <citation type="submission" date="2019-05" db="EMBL/GenBank/DDBJ databases">
        <title>A Chromosome-scale Meerkat (S. suricatta) Genome Assembly.</title>
        <authorList>
            <person name="Dudchenko O."/>
            <person name="Lieberman Aiden E."/>
            <person name="Tung J."/>
            <person name="Barreiro L.B."/>
            <person name="Clutton-Brock T.H."/>
        </authorList>
    </citation>
    <scope>NUCLEOTIDE SEQUENCE [LARGE SCALE GENOMIC DNA]</scope>
</reference>
<dbReference type="AlphaFoldDB" id="A0A673UMF7"/>
<reference evidence="3" key="2">
    <citation type="submission" date="2025-08" db="UniProtKB">
        <authorList>
            <consortium name="Ensembl"/>
        </authorList>
    </citation>
    <scope>IDENTIFICATION</scope>
</reference>
<dbReference type="Proteomes" id="UP000472268">
    <property type="component" value="Chromosome 6"/>
</dbReference>
<evidence type="ECO:0000313" key="3">
    <source>
        <dbReference type="Ensembl" id="ENSSSUP00005025644.1"/>
    </source>
</evidence>
<evidence type="ECO:0000256" key="1">
    <source>
        <dbReference type="ARBA" id="ARBA00023180"/>
    </source>
</evidence>
<sequence>MATPQRGQDYRGFILLSILLGTQREAWAGHIFYSLPEETDTGSFVGNIAKDLGLEPLELAEHGIRIVSRAKHPLFIILEVYRNIAYARAFINLCVNKIDYDI</sequence>
<proteinExistence type="predicted"/>
<reference evidence="3" key="3">
    <citation type="submission" date="2025-09" db="UniProtKB">
        <authorList>
            <consortium name="Ensembl"/>
        </authorList>
    </citation>
    <scope>IDENTIFICATION</scope>
</reference>
<keyword evidence="4" id="KW-1185">Reference proteome</keyword>